<evidence type="ECO:0000313" key="8">
    <source>
        <dbReference type="EMBL" id="ETZ89256.1"/>
    </source>
</evidence>
<evidence type="ECO:0000259" key="7">
    <source>
        <dbReference type="PROSITE" id="PS50929"/>
    </source>
</evidence>
<feature type="region of interest" description="Disordered" evidence="5">
    <location>
        <begin position="290"/>
        <end position="333"/>
    </location>
</feature>
<proteinExistence type="predicted"/>
<keyword evidence="3 6" id="KW-1133">Transmembrane helix</keyword>
<keyword evidence="8" id="KW-0378">Hydrolase</keyword>
<comment type="subcellular location">
    <subcellularLocation>
        <location evidence="1">Cell membrane</location>
        <topology evidence="1">Multi-pass membrane protein</topology>
    </subcellularLocation>
</comment>
<feature type="transmembrane region" description="Helical" evidence="6">
    <location>
        <begin position="100"/>
        <end position="120"/>
    </location>
</feature>
<keyword evidence="8" id="KW-0547">Nucleotide-binding</keyword>
<evidence type="ECO:0000256" key="1">
    <source>
        <dbReference type="ARBA" id="ARBA00004651"/>
    </source>
</evidence>
<dbReference type="InterPro" id="IPR011527">
    <property type="entry name" value="ABC1_TM_dom"/>
</dbReference>
<dbReference type="EMBL" id="JAOX01000001">
    <property type="protein sequence ID" value="ETZ89256.1"/>
    <property type="molecule type" value="Genomic_DNA"/>
</dbReference>
<reference evidence="8 9" key="1">
    <citation type="submission" date="2014-01" db="EMBL/GenBank/DDBJ databases">
        <authorList>
            <person name="Zelazny A."/>
            <person name="Olivier K."/>
            <person name="Sampaio E.P."/>
            <person name="Holland S.M."/>
            <person name="Tallon L.J."/>
            <person name="Sadzewicz L.K."/>
            <person name="Sengamalay N."/>
            <person name="Fraser C.M."/>
            <person name="Hine E."/>
            <person name="Shefchek K.A."/>
            <person name="Das S.P."/>
            <person name="Shallom S.J."/>
            <person name="Agrawal S."/>
            <person name="Tettelin H."/>
        </authorList>
    </citation>
    <scope>NUCLEOTIDE SEQUENCE [LARGE SCALE GENOMIC DNA]</scope>
    <source>
        <strain evidence="8 9">MAB_030201_1075</strain>
    </source>
</reference>
<dbReference type="GO" id="GO:0016787">
    <property type="term" value="F:hydrolase activity"/>
    <property type="evidence" value="ECO:0007669"/>
    <property type="project" value="UniProtKB-KW"/>
</dbReference>
<dbReference type="InterPro" id="IPR036640">
    <property type="entry name" value="ABC1_TM_sf"/>
</dbReference>
<evidence type="ECO:0000256" key="6">
    <source>
        <dbReference type="SAM" id="Phobius"/>
    </source>
</evidence>
<dbReference type="Proteomes" id="UP000019854">
    <property type="component" value="Unassembled WGS sequence"/>
</dbReference>
<dbReference type="PROSITE" id="PS50929">
    <property type="entry name" value="ABC_TM1F"/>
    <property type="match status" value="1"/>
</dbReference>
<feature type="transmembrane region" description="Helical" evidence="6">
    <location>
        <begin position="66"/>
        <end position="94"/>
    </location>
</feature>
<name>A0A829PPX3_9MYCO</name>
<dbReference type="EC" id="3.6.3.-" evidence="8"/>
<sequence length="333" mass="34782">MLTAVTVGGWMVDTALARLGYSIGFALLNDSQHQVADRLTHIPLGWFSAERTALARQAISSGGPELVGFIANLLTPLIGAALLPAALTAGLFFISWKLGVAAAITLPLLLGALLAGIRIVRSADEADTRAHSALTERILEFARTQAALRASRRVAPARSQTGQAVAAARGTTMRLLLFQIPGQLIFSVVSQIALILLVGTITMLAVRGEIGAPQAVALMVVVVRFLEPFTVLADLAGAVENSRAVFERLNTIITAEAADQPAPAPASAQTPAPVSNSAMWPSAIATRANTYSGASTSPSNRAPPPPSSVRLALGRAPSCRSSPACRNRRVAKY</sequence>
<keyword evidence="4 6" id="KW-0472">Membrane</keyword>
<comment type="caution">
    <text evidence="8">The sequence shown here is derived from an EMBL/GenBank/DDBJ whole genome shotgun (WGS) entry which is preliminary data.</text>
</comment>
<organism evidence="8 9">
    <name type="scientific">Mycobacteroides abscessus MAB_030201_1075</name>
    <dbReference type="NCBI Taxonomy" id="1335410"/>
    <lineage>
        <taxon>Bacteria</taxon>
        <taxon>Bacillati</taxon>
        <taxon>Actinomycetota</taxon>
        <taxon>Actinomycetes</taxon>
        <taxon>Mycobacteriales</taxon>
        <taxon>Mycobacteriaceae</taxon>
        <taxon>Mycobacteroides</taxon>
        <taxon>Mycobacteroides abscessus</taxon>
    </lineage>
</organism>
<feature type="transmembrane region" description="Helical" evidence="6">
    <location>
        <begin position="184"/>
        <end position="206"/>
    </location>
</feature>
<accession>A0A829PPX3</accession>
<dbReference type="AlphaFoldDB" id="A0A829PPX3"/>
<evidence type="ECO:0000256" key="5">
    <source>
        <dbReference type="SAM" id="MobiDB-lite"/>
    </source>
</evidence>
<dbReference type="GO" id="GO:0140359">
    <property type="term" value="F:ABC-type transporter activity"/>
    <property type="evidence" value="ECO:0007669"/>
    <property type="project" value="InterPro"/>
</dbReference>
<dbReference type="GO" id="GO:0005886">
    <property type="term" value="C:plasma membrane"/>
    <property type="evidence" value="ECO:0007669"/>
    <property type="project" value="UniProtKB-SubCell"/>
</dbReference>
<keyword evidence="2 6" id="KW-0812">Transmembrane</keyword>
<feature type="domain" description="ABC transmembrane type-1" evidence="7">
    <location>
        <begin position="1"/>
        <end position="241"/>
    </location>
</feature>
<evidence type="ECO:0000256" key="4">
    <source>
        <dbReference type="ARBA" id="ARBA00023136"/>
    </source>
</evidence>
<evidence type="ECO:0000256" key="2">
    <source>
        <dbReference type="ARBA" id="ARBA00022692"/>
    </source>
</evidence>
<keyword evidence="8" id="KW-0067">ATP-binding</keyword>
<gene>
    <name evidence="8" type="primary">irtB</name>
    <name evidence="8" type="ORF">L829_2831</name>
</gene>
<evidence type="ECO:0000313" key="9">
    <source>
        <dbReference type="Proteomes" id="UP000019854"/>
    </source>
</evidence>
<dbReference type="GO" id="GO:0005524">
    <property type="term" value="F:ATP binding"/>
    <property type="evidence" value="ECO:0007669"/>
    <property type="project" value="UniProtKB-KW"/>
</dbReference>
<protein>
    <submittedName>
        <fullName evidence="8">Iron import ATP-binding/permease protein IrtB</fullName>
        <ecNumber evidence="8">3.6.3.-</ecNumber>
    </submittedName>
</protein>
<evidence type="ECO:0000256" key="3">
    <source>
        <dbReference type="ARBA" id="ARBA00022989"/>
    </source>
</evidence>
<dbReference type="SUPFAM" id="SSF90123">
    <property type="entry name" value="ABC transporter transmembrane region"/>
    <property type="match status" value="1"/>
</dbReference>
<dbReference type="Gene3D" id="1.20.1560.10">
    <property type="entry name" value="ABC transporter type 1, transmembrane domain"/>
    <property type="match status" value="1"/>
</dbReference>